<dbReference type="InterPro" id="IPR053827">
    <property type="entry name" value="Gp10_C"/>
</dbReference>
<dbReference type="EMBL" id="CP096983">
    <property type="protein sequence ID" value="URZ11530.1"/>
    <property type="molecule type" value="Genomic_DNA"/>
</dbReference>
<evidence type="ECO:0000259" key="1">
    <source>
        <dbReference type="Pfam" id="PF10651"/>
    </source>
</evidence>
<dbReference type="Proteomes" id="UP000190951">
    <property type="component" value="Chromosome"/>
</dbReference>
<proteinExistence type="predicted"/>
<dbReference type="Gene3D" id="2.60.40.3350">
    <property type="match status" value="1"/>
</dbReference>
<sequence length="313" mass="34258">MFYGYYSLNLEFNKSITGLPDVKTSDHKSRGLDITVISNGVVQNTTGMILWCSGKTPNGRTVTQQAELEDASVGHYMLTFPDSMLNKVGEVSIELTLIDGAQTLSTNTGTINVIEAVTSFEDMEDDPNYPSLLKAMNIITDMKAQIAAMQTQIDSLEKFETGCIVMSPVALDSRFWLPMDGSITDLTNYPALKSIYPNGLPNISGKVPVQIDSSQAEFNTLNQTGGEKVHTLSTAEIPSHTHQSYIYTSQRETPAHYCLVVQGYGGNYGFTDRVMIYNNGLTPQDGYICSVGGGASHNNLQPYCVIGKFYVHI</sequence>
<evidence type="ECO:0000313" key="3">
    <source>
        <dbReference type="EMBL" id="URZ11530.1"/>
    </source>
</evidence>
<accession>A0A1S8KZQ4</accession>
<feature type="domain" description="Baseplate structural protein Gp10 C-terminal" evidence="2">
    <location>
        <begin position="205"/>
        <end position="305"/>
    </location>
</feature>
<dbReference type="Pfam" id="PF21939">
    <property type="entry name" value="Gp10_C"/>
    <property type="match status" value="1"/>
</dbReference>
<evidence type="ECO:0000313" key="4">
    <source>
        <dbReference type="Proteomes" id="UP000190951"/>
    </source>
</evidence>
<protein>
    <recommendedName>
        <fullName evidence="5">BppU N-terminal domain-containing protein</fullName>
    </recommendedName>
</protein>
<dbReference type="AlphaFoldDB" id="A0A1S8KZQ4"/>
<dbReference type="CDD" id="cd22641">
    <property type="entry name" value="C24-like"/>
    <property type="match status" value="1"/>
</dbReference>
<evidence type="ECO:0000259" key="2">
    <source>
        <dbReference type="Pfam" id="PF21939"/>
    </source>
</evidence>
<gene>
    <name evidence="3" type="ORF">CROST_022470</name>
</gene>
<organism evidence="3 4">
    <name type="scientific">Clostridium felsineum</name>
    <dbReference type="NCBI Taxonomy" id="36839"/>
    <lineage>
        <taxon>Bacteria</taxon>
        <taxon>Bacillati</taxon>
        <taxon>Bacillota</taxon>
        <taxon>Clostridia</taxon>
        <taxon>Eubacteriales</taxon>
        <taxon>Clostridiaceae</taxon>
        <taxon>Clostridium</taxon>
    </lineage>
</organism>
<dbReference type="SUPFAM" id="SSF88874">
    <property type="entry name" value="Receptor-binding domain of short tail fibre protein gp12"/>
    <property type="match status" value="1"/>
</dbReference>
<evidence type="ECO:0008006" key="5">
    <source>
        <dbReference type="Google" id="ProtNLM"/>
    </source>
</evidence>
<reference evidence="3 4" key="1">
    <citation type="submission" date="2022-04" db="EMBL/GenBank/DDBJ databases">
        <title>Genome sequence of C. roseum typestrain.</title>
        <authorList>
            <person name="Poehlein A."/>
            <person name="Schoch T."/>
            <person name="Duerre P."/>
            <person name="Daniel R."/>
        </authorList>
    </citation>
    <scope>NUCLEOTIDE SEQUENCE [LARGE SCALE GENOMIC DNA]</scope>
    <source>
        <strain evidence="3 4">DSM 7320</strain>
    </source>
</reference>
<feature type="domain" description="BppU N-terminal" evidence="1">
    <location>
        <begin position="13"/>
        <end position="122"/>
    </location>
</feature>
<name>A0A1S8KZQ4_9CLOT</name>
<dbReference type="InterPro" id="IPR018913">
    <property type="entry name" value="BppU_N"/>
</dbReference>
<dbReference type="STRING" id="84029.CROST_35470"/>
<dbReference type="RefSeq" id="WP_077832833.1">
    <property type="nucleotide sequence ID" value="NZ_CP096983.1"/>
</dbReference>
<keyword evidence="4" id="KW-1185">Reference proteome</keyword>
<dbReference type="Pfam" id="PF10651">
    <property type="entry name" value="BppU_N"/>
    <property type="match status" value="1"/>
</dbReference>
<dbReference type="KEGG" id="crw:CROST_022470"/>